<reference evidence="1 2" key="1">
    <citation type="submission" date="2020-03" db="EMBL/GenBank/DDBJ databases">
        <title>Genomic Encyclopedia of Type Strains, Phase IV (KMG-IV): sequencing the most valuable type-strain genomes for metagenomic binning, comparative biology and taxonomic classification.</title>
        <authorList>
            <person name="Goeker M."/>
        </authorList>
    </citation>
    <scope>NUCLEOTIDE SEQUENCE [LARGE SCALE GENOMIC DNA]</scope>
    <source>
        <strain evidence="1 2">DSM 27651</strain>
    </source>
</reference>
<accession>A0ABX0XIA8</accession>
<proteinExistence type="predicted"/>
<dbReference type="EMBL" id="JAATJE010000001">
    <property type="protein sequence ID" value="NJC33078.1"/>
    <property type="molecule type" value="Genomic_DNA"/>
</dbReference>
<organism evidence="1 2">
    <name type="scientific">Sphingomonas jejuensis</name>
    <dbReference type="NCBI Taxonomy" id="904715"/>
    <lineage>
        <taxon>Bacteria</taxon>
        <taxon>Pseudomonadati</taxon>
        <taxon>Pseudomonadota</taxon>
        <taxon>Alphaproteobacteria</taxon>
        <taxon>Sphingomonadales</taxon>
        <taxon>Sphingomonadaceae</taxon>
        <taxon>Sphingomonas</taxon>
    </lineage>
</organism>
<dbReference type="RefSeq" id="WP_167952767.1">
    <property type="nucleotide sequence ID" value="NZ_JAATJE010000001.1"/>
</dbReference>
<dbReference type="Proteomes" id="UP000734218">
    <property type="component" value="Unassembled WGS sequence"/>
</dbReference>
<comment type="caution">
    <text evidence="1">The sequence shown here is derived from an EMBL/GenBank/DDBJ whole genome shotgun (WGS) entry which is preliminary data.</text>
</comment>
<sequence>MLSSILIGVVAGARAMTPLAAVADAARRGALPPANGAPPLLDHPLVSAGTAALALGELAGDKMKTAPDRIVPAGIAGRLVTGAVAGAALAPRDRQATAALAGAAAAVASSFVTFRARMWALDRYGQTTTGLVEDALTVGSAWWIVNRLAPSRAST</sequence>
<evidence type="ECO:0000313" key="2">
    <source>
        <dbReference type="Proteomes" id="UP000734218"/>
    </source>
</evidence>
<evidence type="ECO:0000313" key="1">
    <source>
        <dbReference type="EMBL" id="NJC33078.1"/>
    </source>
</evidence>
<protein>
    <submittedName>
        <fullName evidence="1">Membrane protein</fullName>
    </submittedName>
</protein>
<name>A0ABX0XIA8_9SPHN</name>
<gene>
    <name evidence="1" type="ORF">GGR88_000552</name>
</gene>
<keyword evidence="2" id="KW-1185">Reference proteome</keyword>